<dbReference type="Proteomes" id="UP000299102">
    <property type="component" value="Unassembled WGS sequence"/>
</dbReference>
<gene>
    <name evidence="1" type="ORF">EVAR_72988_1</name>
</gene>
<reference evidence="1 2" key="1">
    <citation type="journal article" date="2019" name="Commun. Biol.">
        <title>The bagworm genome reveals a unique fibroin gene that provides high tensile strength.</title>
        <authorList>
            <person name="Kono N."/>
            <person name="Nakamura H."/>
            <person name="Ohtoshi R."/>
            <person name="Tomita M."/>
            <person name="Numata K."/>
            <person name="Arakawa K."/>
        </authorList>
    </citation>
    <scope>NUCLEOTIDE SEQUENCE [LARGE SCALE GENOMIC DNA]</scope>
</reference>
<name>A0A4C1SMZ7_EUMVA</name>
<evidence type="ECO:0000313" key="1">
    <source>
        <dbReference type="EMBL" id="GBP02540.1"/>
    </source>
</evidence>
<comment type="caution">
    <text evidence="1">The sequence shown here is derived from an EMBL/GenBank/DDBJ whole genome shotgun (WGS) entry which is preliminary data.</text>
</comment>
<protein>
    <submittedName>
        <fullName evidence="1">Uncharacterized protein</fullName>
    </submittedName>
</protein>
<dbReference type="EMBL" id="BGZK01007151">
    <property type="protein sequence ID" value="GBP02540.1"/>
    <property type="molecule type" value="Genomic_DNA"/>
</dbReference>
<accession>A0A4C1SMZ7</accession>
<feature type="non-terminal residue" evidence="1">
    <location>
        <position position="218"/>
    </location>
</feature>
<evidence type="ECO:0000313" key="2">
    <source>
        <dbReference type="Proteomes" id="UP000299102"/>
    </source>
</evidence>
<sequence length="218" mass="25076">MADINHPNKHKFCEFQCWNYSPPGGRFGLGELQHLDVLLSGYRGLGEPRSGNGVPNLQRREDLWLCYRIALRALPRVIISVPWGKYVFAGLQRIFRCCCLPTDCSRDSWEVVAVKLRHDAHLSASSHLFGMPGLWKARCLCVFHYNISSKLLPVIGKYARHGGVTWFIHTLWIWSTVRLGPRGRFICWCCKSVYGILEWSFDMAWCARSDLSGYNREP</sequence>
<dbReference type="AlphaFoldDB" id="A0A4C1SMZ7"/>
<organism evidence="1 2">
    <name type="scientific">Eumeta variegata</name>
    <name type="common">Bagworm moth</name>
    <name type="synonym">Eumeta japonica</name>
    <dbReference type="NCBI Taxonomy" id="151549"/>
    <lineage>
        <taxon>Eukaryota</taxon>
        <taxon>Metazoa</taxon>
        <taxon>Ecdysozoa</taxon>
        <taxon>Arthropoda</taxon>
        <taxon>Hexapoda</taxon>
        <taxon>Insecta</taxon>
        <taxon>Pterygota</taxon>
        <taxon>Neoptera</taxon>
        <taxon>Endopterygota</taxon>
        <taxon>Lepidoptera</taxon>
        <taxon>Glossata</taxon>
        <taxon>Ditrysia</taxon>
        <taxon>Tineoidea</taxon>
        <taxon>Psychidae</taxon>
        <taxon>Oiketicinae</taxon>
        <taxon>Eumeta</taxon>
    </lineage>
</organism>
<keyword evidence="2" id="KW-1185">Reference proteome</keyword>
<proteinExistence type="predicted"/>